<proteinExistence type="predicted"/>
<organism evidence="1 2">
    <name type="scientific">Actinoplanes regularis</name>
    <dbReference type="NCBI Taxonomy" id="52697"/>
    <lineage>
        <taxon>Bacteria</taxon>
        <taxon>Bacillati</taxon>
        <taxon>Actinomycetota</taxon>
        <taxon>Actinomycetes</taxon>
        <taxon>Micromonosporales</taxon>
        <taxon>Micromonosporaceae</taxon>
        <taxon>Actinoplanes</taxon>
    </lineage>
</organism>
<protein>
    <submittedName>
        <fullName evidence="1">HEAT repeat-containing protein</fullName>
    </submittedName>
</protein>
<evidence type="ECO:0000313" key="1">
    <source>
        <dbReference type="EMBL" id="SNS90966.1"/>
    </source>
</evidence>
<dbReference type="InterPro" id="IPR011989">
    <property type="entry name" value="ARM-like"/>
</dbReference>
<name>A0A239IAY3_9ACTN</name>
<dbReference type="EMBL" id="FZNR01000028">
    <property type="protein sequence ID" value="SNS90966.1"/>
    <property type="molecule type" value="Genomic_DNA"/>
</dbReference>
<dbReference type="Proteomes" id="UP000198415">
    <property type="component" value="Unassembled WGS sequence"/>
</dbReference>
<dbReference type="Gene3D" id="1.25.10.10">
    <property type="entry name" value="Leucine-rich Repeat Variant"/>
    <property type="match status" value="1"/>
</dbReference>
<dbReference type="AlphaFoldDB" id="A0A239IAY3"/>
<keyword evidence="2" id="KW-1185">Reference proteome</keyword>
<sequence>MPDLPAPEELPLEVLLRLARREIEDDYGDAPRPALVALHRRPTQEVFDRAAALVRNSDATQRELGVQVLRELGDEQPDGCRPFRDETVALLRARLRDETDPAVVRWIVSALGYHHGGEALSQVVALAGHPDDRVRFHVAAALPSLVDLDHVEPEAADALIRLCHDEDDETRFYALYAATREIAGLDVQAVTELTARLADDSDEQVRAMAVAHHEAIREVRELLTGAFEPGDTTGSYDHLIGPVLVTLDWAGDADDARLWLDDEIRRHLGTAAERLDTSSVADRLVTWWADKERHTWT</sequence>
<accession>A0A239IAY3</accession>
<dbReference type="Pfam" id="PF13646">
    <property type="entry name" value="HEAT_2"/>
    <property type="match status" value="1"/>
</dbReference>
<dbReference type="InterPro" id="IPR016024">
    <property type="entry name" value="ARM-type_fold"/>
</dbReference>
<dbReference type="SUPFAM" id="SSF48371">
    <property type="entry name" value="ARM repeat"/>
    <property type="match status" value="1"/>
</dbReference>
<gene>
    <name evidence="1" type="ORF">SAMN06264365_12838</name>
</gene>
<reference evidence="1 2" key="1">
    <citation type="submission" date="2017-06" db="EMBL/GenBank/DDBJ databases">
        <authorList>
            <person name="Kim H.J."/>
            <person name="Triplett B.A."/>
        </authorList>
    </citation>
    <scope>NUCLEOTIDE SEQUENCE [LARGE SCALE GENOMIC DNA]</scope>
    <source>
        <strain evidence="1 2">DSM 43151</strain>
    </source>
</reference>
<evidence type="ECO:0000313" key="2">
    <source>
        <dbReference type="Proteomes" id="UP000198415"/>
    </source>
</evidence>